<proteinExistence type="predicted"/>
<keyword evidence="1 2" id="KW-0732">Signal</keyword>
<dbReference type="InterPro" id="IPR015914">
    <property type="entry name" value="PAPs_N"/>
</dbReference>
<dbReference type="Gene3D" id="3.60.21.10">
    <property type="match status" value="1"/>
</dbReference>
<evidence type="ECO:0000313" key="5">
    <source>
        <dbReference type="EMBL" id="SIS81568.1"/>
    </source>
</evidence>
<feature type="domain" description="Purple acid phosphatase N-terminal" evidence="4">
    <location>
        <begin position="24"/>
        <end position="110"/>
    </location>
</feature>
<dbReference type="InterPro" id="IPR008963">
    <property type="entry name" value="Purple_acid_Pase-like_N"/>
</dbReference>
<evidence type="ECO:0000256" key="1">
    <source>
        <dbReference type="ARBA" id="ARBA00022729"/>
    </source>
</evidence>
<gene>
    <name evidence="5" type="ORF">SAMN05421796_1042</name>
</gene>
<dbReference type="EMBL" id="FTOJ01000004">
    <property type="protein sequence ID" value="SIS81568.1"/>
    <property type="molecule type" value="Genomic_DNA"/>
</dbReference>
<evidence type="ECO:0000259" key="4">
    <source>
        <dbReference type="Pfam" id="PF16656"/>
    </source>
</evidence>
<dbReference type="Gene3D" id="2.60.40.380">
    <property type="entry name" value="Purple acid phosphatase-like, N-terminal"/>
    <property type="match status" value="1"/>
</dbReference>
<protein>
    <submittedName>
        <fullName evidence="5">Purple acid Phosphatase, N-terminal domain</fullName>
    </submittedName>
</protein>
<dbReference type="Pfam" id="PF16656">
    <property type="entry name" value="Pur_ac_phosph_N"/>
    <property type="match status" value="1"/>
</dbReference>
<dbReference type="Proteomes" id="UP000186246">
    <property type="component" value="Unassembled WGS sequence"/>
</dbReference>
<dbReference type="Pfam" id="PF00149">
    <property type="entry name" value="Metallophos"/>
    <property type="match status" value="1"/>
</dbReference>
<dbReference type="AlphaFoldDB" id="A0A1N7M651"/>
<dbReference type="RefSeq" id="WP_228417155.1">
    <property type="nucleotide sequence ID" value="NZ_FTOJ01000004.1"/>
</dbReference>
<dbReference type="InterPro" id="IPR029052">
    <property type="entry name" value="Metallo-depent_PP-like"/>
</dbReference>
<dbReference type="STRING" id="551459.SAMN05421796_1042"/>
<reference evidence="6" key="1">
    <citation type="submission" date="2017-01" db="EMBL/GenBank/DDBJ databases">
        <authorList>
            <person name="Varghese N."/>
            <person name="Submissions S."/>
        </authorList>
    </citation>
    <scope>NUCLEOTIDE SEQUENCE [LARGE SCALE GENOMIC DNA]</scope>
    <source>
        <strain evidence="6">DSM 21068</strain>
    </source>
</reference>
<dbReference type="SUPFAM" id="SSF56300">
    <property type="entry name" value="Metallo-dependent phosphatases"/>
    <property type="match status" value="1"/>
</dbReference>
<feature type="domain" description="Calcineurin-like phosphoesterase" evidence="3">
    <location>
        <begin position="124"/>
        <end position="326"/>
    </location>
</feature>
<dbReference type="GO" id="GO:0046872">
    <property type="term" value="F:metal ion binding"/>
    <property type="evidence" value="ECO:0007669"/>
    <property type="project" value="InterPro"/>
</dbReference>
<dbReference type="PANTHER" id="PTHR45867">
    <property type="entry name" value="PURPLE ACID PHOSPHATASE"/>
    <property type="match status" value="1"/>
</dbReference>
<feature type="chain" id="PRO_5013315170" evidence="2">
    <location>
        <begin position="19"/>
        <end position="589"/>
    </location>
</feature>
<organism evidence="5 6">
    <name type="scientific">Chryseobacterium piscicola</name>
    <dbReference type="NCBI Taxonomy" id="551459"/>
    <lineage>
        <taxon>Bacteria</taxon>
        <taxon>Pseudomonadati</taxon>
        <taxon>Bacteroidota</taxon>
        <taxon>Flavobacteriia</taxon>
        <taxon>Flavobacteriales</taxon>
        <taxon>Weeksellaceae</taxon>
        <taxon>Chryseobacterium group</taxon>
        <taxon>Chryseobacterium</taxon>
    </lineage>
</organism>
<dbReference type="SUPFAM" id="SSF49363">
    <property type="entry name" value="Purple acid phosphatase, N-terminal domain"/>
    <property type="match status" value="1"/>
</dbReference>
<dbReference type="GO" id="GO:0003993">
    <property type="term" value="F:acid phosphatase activity"/>
    <property type="evidence" value="ECO:0007669"/>
    <property type="project" value="InterPro"/>
</dbReference>
<evidence type="ECO:0000256" key="2">
    <source>
        <dbReference type="SAM" id="SignalP"/>
    </source>
</evidence>
<name>A0A1N7M651_9FLAO</name>
<dbReference type="InterPro" id="IPR004843">
    <property type="entry name" value="Calcineurin-like_PHP"/>
</dbReference>
<evidence type="ECO:0000313" key="6">
    <source>
        <dbReference type="Proteomes" id="UP000186246"/>
    </source>
</evidence>
<sequence length="589" mass="66735">MKHYFLLLCCLFTSLCFGQTIVPYLQNPTPNSIIINWKTSSDNETTVYYGTSPTQLNVTVTGTTNIFTDTGYSNNYYYHTAKITNLQPNTKYYYKTKTGTSESSVYNFRTLPLPGQAVTADGKIRFLIMGDNQLKNEPRYDSLNLHAYKKIKERFGASNDPSDNIALTFMVGDQVDVGTLDHYENVHFKKNQKLSPYLPIQTTVGNHETYGTLGMSSYYAHFFIDELSYKNISSGNENYYAQQAGNVLFVSLSSEHTGSAQQTWLQQIMNAAAADNTVQWIISLSHRPYQAEQYVGDISTWVRNTAVPMLTASDKYIMHIGAHHHLYHRGQLKNSPNYQIISGGTAWDQYWGMSNEQDFDDVQKTLTDWTYQIIEVDVNTGKMDIESYSIGGIYNKKNSVTVDSFHRYKNLAKPTKPAVTNVFTTPVTLPLTINGSNFTTTTTELLNTTQFLISKTADFSVIDKEFYRDYENWFGKDGTGNPDVTKNLNAGVDITKATIAANTITNGVYYVKLRYRDRNLEWSEWSDVKSFQVIGSVVSNPQLVLNKTEYLQNEEILATYTDGPGNQQDWVGIYKKGQNPTTTTSQQYK</sequence>
<accession>A0A1N7M651</accession>
<dbReference type="PANTHER" id="PTHR45867:SF3">
    <property type="entry name" value="ACID PHOSPHATASE TYPE 7"/>
    <property type="match status" value="1"/>
</dbReference>
<feature type="signal peptide" evidence="2">
    <location>
        <begin position="1"/>
        <end position="18"/>
    </location>
</feature>
<evidence type="ECO:0000259" key="3">
    <source>
        <dbReference type="Pfam" id="PF00149"/>
    </source>
</evidence>